<dbReference type="FunFam" id="3.30.70.60:FF:000027">
    <property type="entry name" value="Predicted protein"/>
    <property type="match status" value="1"/>
</dbReference>
<dbReference type="GO" id="GO:0005853">
    <property type="term" value="C:eukaryotic translation elongation factor 1 complex"/>
    <property type="evidence" value="ECO:0007669"/>
    <property type="project" value="InterPro"/>
</dbReference>
<reference evidence="6 7" key="1">
    <citation type="journal article" date="2006" name="Nature">
        <title>Global trends of whole-genome duplications revealed by the ciliate Paramecium tetraurelia.</title>
        <authorList>
            <consortium name="Genoscope"/>
            <person name="Aury J.-M."/>
            <person name="Jaillon O."/>
            <person name="Duret L."/>
            <person name="Noel B."/>
            <person name="Jubin C."/>
            <person name="Porcel B.M."/>
            <person name="Segurens B."/>
            <person name="Daubin V."/>
            <person name="Anthouard V."/>
            <person name="Aiach N."/>
            <person name="Arnaiz O."/>
            <person name="Billaut A."/>
            <person name="Beisson J."/>
            <person name="Blanc I."/>
            <person name="Bouhouche K."/>
            <person name="Camara F."/>
            <person name="Duharcourt S."/>
            <person name="Guigo R."/>
            <person name="Gogendeau D."/>
            <person name="Katinka M."/>
            <person name="Keller A.-M."/>
            <person name="Kissmehl R."/>
            <person name="Klotz C."/>
            <person name="Koll F."/>
            <person name="Le Moue A."/>
            <person name="Lepere C."/>
            <person name="Malinsky S."/>
            <person name="Nowacki M."/>
            <person name="Nowak J.K."/>
            <person name="Plattner H."/>
            <person name="Poulain J."/>
            <person name="Ruiz F."/>
            <person name="Serrano V."/>
            <person name="Zagulski M."/>
            <person name="Dessen P."/>
            <person name="Betermier M."/>
            <person name="Weissenbach J."/>
            <person name="Scarpelli C."/>
            <person name="Schachter V."/>
            <person name="Sperling L."/>
            <person name="Meyer E."/>
            <person name="Cohen J."/>
            <person name="Wincker P."/>
        </authorList>
    </citation>
    <scope>NUCLEOTIDE SEQUENCE [LARGE SCALE GENOMIC DNA]</scope>
    <source>
        <strain evidence="6 7">Stock d4-2</strain>
    </source>
</reference>
<comment type="similarity">
    <text evidence="1">Belongs to the EF-1-beta/EF-1-delta family.</text>
</comment>
<dbReference type="InterPro" id="IPR049720">
    <property type="entry name" value="EF1B_bsu/dsu"/>
</dbReference>
<dbReference type="Pfam" id="PF00736">
    <property type="entry name" value="EF1_GNE"/>
    <property type="match status" value="1"/>
</dbReference>
<dbReference type="eggNOG" id="KOG1668">
    <property type="taxonomic scope" value="Eukaryota"/>
</dbReference>
<dbReference type="OMA" id="NDDINHF"/>
<name>A0EFC9_PARTE</name>
<keyword evidence="2" id="KW-0251">Elongation factor</keyword>
<proteinExistence type="inferred from homology"/>
<dbReference type="InParanoid" id="A0EFC9"/>
<dbReference type="Proteomes" id="UP000000600">
    <property type="component" value="Unassembled WGS sequence"/>
</dbReference>
<dbReference type="GO" id="GO:0003746">
    <property type="term" value="F:translation elongation factor activity"/>
    <property type="evidence" value="ECO:0007669"/>
    <property type="project" value="UniProtKB-KW"/>
</dbReference>
<evidence type="ECO:0000256" key="1">
    <source>
        <dbReference type="ARBA" id="ARBA00007411"/>
    </source>
</evidence>
<dbReference type="SUPFAM" id="SSF54984">
    <property type="entry name" value="eEF-1beta-like"/>
    <property type="match status" value="1"/>
</dbReference>
<evidence type="ECO:0000313" key="6">
    <source>
        <dbReference type="EMBL" id="CAK94020.1"/>
    </source>
</evidence>
<dbReference type="Gene3D" id="3.30.70.60">
    <property type="match status" value="1"/>
</dbReference>
<accession>A0EFC9</accession>
<dbReference type="AlphaFoldDB" id="A0EFC9"/>
<dbReference type="GO" id="GO:0006414">
    <property type="term" value="P:translational elongation"/>
    <property type="evidence" value="ECO:0000318"/>
    <property type="project" value="GO_Central"/>
</dbReference>
<dbReference type="OrthoDB" id="331763at2759"/>
<dbReference type="SMART" id="SM00888">
    <property type="entry name" value="EF1_GNE"/>
    <property type="match status" value="1"/>
</dbReference>
<feature type="region of interest" description="Disordered" evidence="4">
    <location>
        <begin position="74"/>
        <end position="99"/>
    </location>
</feature>
<keyword evidence="7" id="KW-1185">Reference proteome</keyword>
<dbReference type="GO" id="GO:0005085">
    <property type="term" value="F:guanyl-nucleotide exchange factor activity"/>
    <property type="evidence" value="ECO:0000318"/>
    <property type="project" value="GO_Central"/>
</dbReference>
<gene>
    <name evidence="6" type="ORF">GSPATT00026343001</name>
</gene>
<dbReference type="HOGENOM" id="CLU_050172_0_1_1"/>
<evidence type="ECO:0000256" key="4">
    <source>
        <dbReference type="SAM" id="MobiDB-lite"/>
    </source>
</evidence>
<keyword evidence="3" id="KW-0648">Protein biosynthesis</keyword>
<organism evidence="6 7">
    <name type="scientific">Paramecium tetraurelia</name>
    <dbReference type="NCBI Taxonomy" id="5888"/>
    <lineage>
        <taxon>Eukaryota</taxon>
        <taxon>Sar</taxon>
        <taxon>Alveolata</taxon>
        <taxon>Ciliophora</taxon>
        <taxon>Intramacronucleata</taxon>
        <taxon>Oligohymenophorea</taxon>
        <taxon>Peniculida</taxon>
        <taxon>Parameciidae</taxon>
        <taxon>Paramecium</taxon>
    </lineage>
</organism>
<dbReference type="RefSeq" id="XP_001461393.1">
    <property type="nucleotide sequence ID" value="XM_001461356.1"/>
</dbReference>
<evidence type="ECO:0000256" key="3">
    <source>
        <dbReference type="ARBA" id="ARBA00022917"/>
    </source>
</evidence>
<dbReference type="InterPro" id="IPR014038">
    <property type="entry name" value="EF1B_bsu/dsu_GNE"/>
</dbReference>
<dbReference type="InterPro" id="IPR036219">
    <property type="entry name" value="eEF-1beta-like_sf"/>
</dbReference>
<dbReference type="PANTHER" id="PTHR11595">
    <property type="entry name" value="EF-HAND AND COILED-COIL DOMAIN-CONTAINING FAMILY MEMBER"/>
    <property type="match status" value="1"/>
</dbReference>
<dbReference type="PANTHER" id="PTHR11595:SF21">
    <property type="entry name" value="ELONGATION FACTOR 1-BETA"/>
    <property type="match status" value="1"/>
</dbReference>
<evidence type="ECO:0000259" key="5">
    <source>
        <dbReference type="SMART" id="SM00888"/>
    </source>
</evidence>
<protein>
    <recommendedName>
        <fullName evidence="5">Translation elongation factor EF1B beta/delta subunit guanine nucleotide exchange domain-containing protein</fullName>
    </recommendedName>
</protein>
<dbReference type="KEGG" id="ptm:GSPATT00026343001"/>
<sequence length="222" mass="25376">MANFSIDNLAYVNEHLAANNYLNGDHPGADDAKFFIALNGMPPKKQFPQIYFWYLNLNLFAPATRAQWISAASPKKQELKKDAHKKKQQKQAGNDDINHFENDNVDAEIKVKAEQRKAKTLAQNNQQKPVVKKMVIFEFKLFETIDQAQLEQIVKKIKDNINPNGLVWGQNVDYKDIPFGAKKIVMSMIIEDDKIIIEDIFDQITSLEDDISVVDIVSPCRL</sequence>
<feature type="domain" description="Translation elongation factor EF1B beta/delta subunit guanine nucleotide exchange" evidence="5">
    <location>
        <begin position="134"/>
        <end position="222"/>
    </location>
</feature>
<evidence type="ECO:0000256" key="2">
    <source>
        <dbReference type="ARBA" id="ARBA00022768"/>
    </source>
</evidence>
<dbReference type="GeneID" id="5047178"/>
<dbReference type="STRING" id="5888.A0EFC9"/>
<dbReference type="GO" id="GO:0005829">
    <property type="term" value="C:cytosol"/>
    <property type="evidence" value="ECO:0000318"/>
    <property type="project" value="GO_Central"/>
</dbReference>
<evidence type="ECO:0000313" key="7">
    <source>
        <dbReference type="Proteomes" id="UP000000600"/>
    </source>
</evidence>
<dbReference type="EMBL" id="CT868675">
    <property type="protein sequence ID" value="CAK94020.1"/>
    <property type="molecule type" value="Genomic_DNA"/>
</dbReference>
<dbReference type="InterPro" id="IPR014717">
    <property type="entry name" value="Transl_elong_EF1B/ribsomal_bS6"/>
</dbReference>